<evidence type="ECO:0000256" key="12">
    <source>
        <dbReference type="ARBA" id="ARBA00023075"/>
    </source>
</evidence>
<dbReference type="Pfam" id="PF01059">
    <property type="entry name" value="Oxidored_q5_N"/>
    <property type="match status" value="1"/>
</dbReference>
<proteinExistence type="inferred from homology"/>
<comment type="catalytic activity">
    <reaction evidence="15 16">
        <text>a ubiquinone + NADH + 5 H(+)(in) = a ubiquinol + NAD(+) + 4 H(+)(out)</text>
        <dbReference type="Rhea" id="RHEA:29091"/>
        <dbReference type="Rhea" id="RHEA-COMP:9565"/>
        <dbReference type="Rhea" id="RHEA-COMP:9566"/>
        <dbReference type="ChEBI" id="CHEBI:15378"/>
        <dbReference type="ChEBI" id="CHEBI:16389"/>
        <dbReference type="ChEBI" id="CHEBI:17976"/>
        <dbReference type="ChEBI" id="CHEBI:57540"/>
        <dbReference type="ChEBI" id="CHEBI:57945"/>
        <dbReference type="EC" id="7.1.1.2"/>
    </reaction>
</comment>
<evidence type="ECO:0000256" key="16">
    <source>
        <dbReference type="RuleBase" id="RU003297"/>
    </source>
</evidence>
<feature type="transmembrane region" description="Helical" evidence="16">
    <location>
        <begin position="195"/>
        <end position="217"/>
    </location>
</feature>
<evidence type="ECO:0000256" key="8">
    <source>
        <dbReference type="ARBA" id="ARBA00022967"/>
    </source>
</evidence>
<dbReference type="GO" id="GO:0048039">
    <property type="term" value="F:ubiquinone binding"/>
    <property type="evidence" value="ECO:0007669"/>
    <property type="project" value="TreeGrafter"/>
</dbReference>
<feature type="transmembrane region" description="Helical" evidence="16">
    <location>
        <begin position="62"/>
        <end position="81"/>
    </location>
</feature>
<keyword evidence="7 16" id="KW-0812">Transmembrane</keyword>
<keyword evidence="12 16" id="KW-0830">Ubiquinone</keyword>
<evidence type="ECO:0000259" key="17">
    <source>
        <dbReference type="Pfam" id="PF00361"/>
    </source>
</evidence>
<evidence type="ECO:0000256" key="2">
    <source>
        <dbReference type="ARBA" id="ARBA00009025"/>
    </source>
</evidence>
<evidence type="ECO:0000256" key="14">
    <source>
        <dbReference type="ARBA" id="ARBA00023136"/>
    </source>
</evidence>
<feature type="transmembrane region" description="Helical" evidence="16">
    <location>
        <begin position="224"/>
        <end position="244"/>
    </location>
</feature>
<evidence type="ECO:0000256" key="9">
    <source>
        <dbReference type="ARBA" id="ARBA00022982"/>
    </source>
</evidence>
<accession>A0A347ZJN7</accession>
<keyword evidence="10 16" id="KW-1133">Transmembrane helix</keyword>
<comment type="similarity">
    <text evidence="2 16">Belongs to the complex I subunit 4 family.</text>
</comment>
<sequence length="484" mass="53718">MLKILIPTLMLFPTIWLSPAKWLWTTATIQGLMIALASLSWLKWDSEVGWASSNLYMATDPLSTPLLVLTCWLLPLMILASQNHVSPEPISRQRMYLLLLVTLQVSLILAFGATEIIMFYIMFEATLIPTLIIITRWGNQMERLNAGTYFLFYTLAGSLPLLVALLLLQNSTGTLSMITLQYSQPLSLASWGDKIWWAGCLIAFLVKMPLYGVHLWLPKAHVEAPIAGSMVLAAVLLKLGGYGMMRMVGMLDPLTKEMAYPFIVLALWGVVMTTSICLRQTDLKSLIAYSSVSHMGLVAAGILIQTPWSFSGAIILMIAHGLTSSALFCLANTSYERTHSRTMILARGLQMLFPLAAAWWFFTGLANLALPPLPSLMGEIMIITTLFNWSPWTIALTGLGTLLTACYTLYLFLTSQRGPAPTHMTGLPPQYTREHLLMILHLLPLLLLLMKPGHVWSWHHYGHSLTKTLDRGSKNAGLDTPCPS</sequence>
<protein>
    <recommendedName>
        <fullName evidence="4 16">NADH-ubiquinone oxidoreductase chain 4</fullName>
        <ecNumber evidence="3 16">7.1.1.2</ecNumber>
    </recommendedName>
</protein>
<evidence type="ECO:0000259" key="18">
    <source>
        <dbReference type="Pfam" id="PF01059"/>
    </source>
</evidence>
<evidence type="ECO:0000256" key="3">
    <source>
        <dbReference type="ARBA" id="ARBA00012944"/>
    </source>
</evidence>
<comment type="subcellular location">
    <subcellularLocation>
        <location evidence="1 16">Mitochondrion membrane</location>
        <topology evidence="1 16">Multi-pass membrane protein</topology>
    </subcellularLocation>
</comment>
<feature type="transmembrane region" description="Helical" evidence="16">
    <location>
        <begin position="259"/>
        <end position="279"/>
    </location>
</feature>
<dbReference type="InterPro" id="IPR003918">
    <property type="entry name" value="NADH_UbQ_OxRdtase"/>
</dbReference>
<keyword evidence="9 16" id="KW-0249">Electron transport</keyword>
<evidence type="ECO:0000256" key="6">
    <source>
        <dbReference type="ARBA" id="ARBA00022660"/>
    </source>
</evidence>
<dbReference type="NCBIfam" id="TIGR01972">
    <property type="entry name" value="NDH_I_M"/>
    <property type="match status" value="1"/>
</dbReference>
<keyword evidence="14 16" id="KW-0472">Membrane</keyword>
<keyword evidence="6 16" id="KW-0679">Respiratory chain</keyword>
<evidence type="ECO:0000313" key="19">
    <source>
        <dbReference type="EMBL" id="BBA85452.1"/>
    </source>
</evidence>
<dbReference type="EMBL" id="AP017982">
    <property type="protein sequence ID" value="BBA85452.1"/>
    <property type="molecule type" value="Genomic_DNA"/>
</dbReference>
<dbReference type="GO" id="GO:0042773">
    <property type="term" value="P:ATP synthesis coupled electron transport"/>
    <property type="evidence" value="ECO:0007669"/>
    <property type="project" value="InterPro"/>
</dbReference>
<feature type="transmembrane region" description="Helical" evidence="16">
    <location>
        <begin position="21"/>
        <end position="42"/>
    </location>
</feature>
<keyword evidence="5 16" id="KW-0813">Transport</keyword>
<feature type="transmembrane region" description="Helical" evidence="16">
    <location>
        <begin position="390"/>
        <end position="413"/>
    </location>
</feature>
<feature type="transmembrane region" description="Helical" evidence="16">
    <location>
        <begin position="286"/>
        <end position="304"/>
    </location>
</feature>
<keyword evidence="13 16" id="KW-0496">Mitochondrion</keyword>
<dbReference type="PANTHER" id="PTHR43507">
    <property type="entry name" value="NADH-UBIQUINONE OXIDOREDUCTASE CHAIN 4"/>
    <property type="match status" value="1"/>
</dbReference>
<evidence type="ECO:0000256" key="11">
    <source>
        <dbReference type="ARBA" id="ARBA00023027"/>
    </source>
</evidence>
<keyword evidence="8" id="KW-1278">Translocase</keyword>
<dbReference type="PRINTS" id="PR01437">
    <property type="entry name" value="NUOXDRDTASE4"/>
</dbReference>
<dbReference type="GO" id="GO:0003954">
    <property type="term" value="F:NADH dehydrogenase activity"/>
    <property type="evidence" value="ECO:0007669"/>
    <property type="project" value="TreeGrafter"/>
</dbReference>
<geneLocation type="mitochondrion" evidence="19"/>
<dbReference type="PANTHER" id="PTHR43507:SF20">
    <property type="entry name" value="NADH-UBIQUINONE OXIDOREDUCTASE CHAIN 4"/>
    <property type="match status" value="1"/>
</dbReference>
<evidence type="ECO:0000256" key="13">
    <source>
        <dbReference type="ARBA" id="ARBA00023128"/>
    </source>
</evidence>
<evidence type="ECO:0000256" key="7">
    <source>
        <dbReference type="ARBA" id="ARBA00022692"/>
    </source>
</evidence>
<dbReference type="InterPro" id="IPR010227">
    <property type="entry name" value="NADH_Q_OxRdtase_chainM/4"/>
</dbReference>
<gene>
    <name evidence="19" type="primary">ND4</name>
</gene>
<comment type="function">
    <text evidence="16">Core subunit of the mitochondrial membrane respiratory chain NADH dehydrogenase (Complex I) which catalyzes electron transfer from NADH through the respiratory chain, using ubiquinone as an electron acceptor. Essential for the catalytic activity and assembly of complex I.</text>
</comment>
<dbReference type="Pfam" id="PF00361">
    <property type="entry name" value="Proton_antipo_M"/>
    <property type="match status" value="1"/>
</dbReference>
<feature type="transmembrane region" description="Helical" evidence="16">
    <location>
        <begin position="434"/>
        <end position="450"/>
    </location>
</feature>
<feature type="transmembrane region" description="Helical" evidence="16">
    <location>
        <begin position="117"/>
        <end position="137"/>
    </location>
</feature>
<dbReference type="EC" id="7.1.1.2" evidence="3 16"/>
<evidence type="ECO:0000256" key="4">
    <source>
        <dbReference type="ARBA" id="ARBA00021006"/>
    </source>
</evidence>
<dbReference type="InterPro" id="IPR001750">
    <property type="entry name" value="ND/Mrp_TM"/>
</dbReference>
<feature type="domain" description="NADH:quinone oxidoreductase/Mrp antiporter transmembrane" evidence="17">
    <location>
        <begin position="113"/>
        <end position="403"/>
    </location>
</feature>
<dbReference type="GO" id="GO:0015990">
    <property type="term" value="P:electron transport coupled proton transport"/>
    <property type="evidence" value="ECO:0007669"/>
    <property type="project" value="TreeGrafter"/>
</dbReference>
<evidence type="ECO:0000256" key="15">
    <source>
        <dbReference type="ARBA" id="ARBA00049551"/>
    </source>
</evidence>
<dbReference type="GO" id="GO:0008137">
    <property type="term" value="F:NADH dehydrogenase (ubiquinone) activity"/>
    <property type="evidence" value="ECO:0007669"/>
    <property type="project" value="UniProtKB-UniRule"/>
</dbReference>
<feature type="transmembrane region" description="Helical" evidence="16">
    <location>
        <begin position="352"/>
        <end position="370"/>
    </location>
</feature>
<evidence type="ECO:0000256" key="5">
    <source>
        <dbReference type="ARBA" id="ARBA00022448"/>
    </source>
</evidence>
<dbReference type="AlphaFoldDB" id="A0A347ZJN7"/>
<feature type="transmembrane region" description="Helical" evidence="16">
    <location>
        <begin position="149"/>
        <end position="168"/>
    </location>
</feature>
<evidence type="ECO:0000256" key="10">
    <source>
        <dbReference type="ARBA" id="ARBA00022989"/>
    </source>
</evidence>
<dbReference type="InterPro" id="IPR000260">
    <property type="entry name" value="NADH4_N"/>
</dbReference>
<organism evidence="19">
    <name type="scientific">Xenodermichthys copei</name>
    <name type="common">bluntnose smooth-head</name>
    <dbReference type="NCBI Taxonomy" id="492051"/>
    <lineage>
        <taxon>Eukaryota</taxon>
        <taxon>Metazoa</taxon>
        <taxon>Chordata</taxon>
        <taxon>Craniata</taxon>
        <taxon>Vertebrata</taxon>
        <taxon>Euteleostomi</taxon>
        <taxon>Actinopterygii</taxon>
        <taxon>Neopterygii</taxon>
        <taxon>Teleostei</taxon>
        <taxon>Alepocephali</taxon>
        <taxon>Alepocephaliformes</taxon>
        <taxon>Alepocephalidae</taxon>
        <taxon>Xenodermichthys</taxon>
    </lineage>
</organism>
<keyword evidence="11 16" id="KW-0520">NAD</keyword>
<feature type="transmembrane region" description="Helical" evidence="16">
    <location>
        <begin position="310"/>
        <end position="331"/>
    </location>
</feature>
<reference evidence="19" key="1">
    <citation type="submission" date="2017-02" db="EMBL/GenBank/DDBJ databases">
        <title>Unique mitochondrial gene order in Xenodermichthys copei (Alepocephalidae: Otocephala) - a first observation of a large-scale rearranged 16S-WANCY region in vertebrates.</title>
        <authorList>
            <person name="Poulsen JY."/>
            <person name="Sado T."/>
            <person name="Miya M."/>
        </authorList>
    </citation>
    <scope>NUCLEOTIDE SEQUENCE</scope>
</reference>
<name>A0A347ZJN7_9TELE</name>
<feature type="domain" description="NADH:ubiquinone oxidoreductase chain 4 N-terminal" evidence="18">
    <location>
        <begin position="1"/>
        <end position="110"/>
    </location>
</feature>
<evidence type="ECO:0000256" key="1">
    <source>
        <dbReference type="ARBA" id="ARBA00004225"/>
    </source>
</evidence>
<dbReference type="GO" id="GO:0031966">
    <property type="term" value="C:mitochondrial membrane"/>
    <property type="evidence" value="ECO:0007669"/>
    <property type="project" value="UniProtKB-SubCell"/>
</dbReference>
<feature type="transmembrane region" description="Helical" evidence="16">
    <location>
        <begin position="93"/>
        <end position="111"/>
    </location>
</feature>